<feature type="transmembrane region" description="Helical" evidence="11">
    <location>
        <begin position="398"/>
        <end position="418"/>
    </location>
</feature>
<dbReference type="PANTHER" id="PTHR13906:SF16">
    <property type="entry name" value="LYSOPHOSPHOLIPID ACYLTRANSFERASE 7"/>
    <property type="match status" value="1"/>
</dbReference>
<keyword evidence="7 11" id="KW-0472">Membrane</keyword>
<keyword evidence="8" id="KW-0012">Acyltransferase</keyword>
<dbReference type="InterPro" id="IPR049941">
    <property type="entry name" value="LPLAT_7/PORCN-like"/>
</dbReference>
<dbReference type="Proteomes" id="UP000274756">
    <property type="component" value="Unassembled WGS sequence"/>
</dbReference>
<feature type="transmembrane region" description="Helical" evidence="11">
    <location>
        <begin position="47"/>
        <end position="70"/>
    </location>
</feature>
<organism evidence="13 15">
    <name type="scientific">Dracunculus medinensis</name>
    <name type="common">Guinea worm</name>
    <dbReference type="NCBI Taxonomy" id="318479"/>
    <lineage>
        <taxon>Eukaryota</taxon>
        <taxon>Metazoa</taxon>
        <taxon>Ecdysozoa</taxon>
        <taxon>Nematoda</taxon>
        <taxon>Chromadorea</taxon>
        <taxon>Rhabditida</taxon>
        <taxon>Spirurina</taxon>
        <taxon>Dracunculoidea</taxon>
        <taxon>Dracunculidae</taxon>
        <taxon>Dracunculus</taxon>
    </lineage>
</organism>
<comment type="pathway">
    <text evidence="9">Phospholipid metabolism.</text>
</comment>
<dbReference type="GO" id="GO:0006661">
    <property type="term" value="P:phosphatidylinositol biosynthetic process"/>
    <property type="evidence" value="ECO:0007669"/>
    <property type="project" value="TreeGrafter"/>
</dbReference>
<name>A0A0N4U2M1_DRAME</name>
<comment type="similarity">
    <text evidence="3">Belongs to the membrane-bound acyltransferase family.</text>
</comment>
<feature type="transmembrane region" description="Helical" evidence="11">
    <location>
        <begin position="233"/>
        <end position="249"/>
    </location>
</feature>
<feature type="transmembrane region" description="Helical" evidence="11">
    <location>
        <begin position="201"/>
        <end position="221"/>
    </location>
</feature>
<dbReference type="Proteomes" id="UP000038040">
    <property type="component" value="Unplaced"/>
</dbReference>
<evidence type="ECO:0000256" key="7">
    <source>
        <dbReference type="ARBA" id="ARBA00023136"/>
    </source>
</evidence>
<keyword evidence="4" id="KW-0808">Transferase</keyword>
<evidence type="ECO:0000313" key="14">
    <source>
        <dbReference type="Proteomes" id="UP000274756"/>
    </source>
</evidence>
<evidence type="ECO:0000256" key="8">
    <source>
        <dbReference type="ARBA" id="ARBA00023315"/>
    </source>
</evidence>
<evidence type="ECO:0000256" key="1">
    <source>
        <dbReference type="ARBA" id="ARBA00004141"/>
    </source>
</evidence>
<evidence type="ECO:0000256" key="4">
    <source>
        <dbReference type="ARBA" id="ARBA00022679"/>
    </source>
</evidence>
<feature type="transmembrane region" description="Helical" evidence="11">
    <location>
        <begin position="340"/>
        <end position="357"/>
    </location>
</feature>
<dbReference type="GO" id="GO:0044233">
    <property type="term" value="C:mitochondria-associated endoplasmic reticulum membrane contact site"/>
    <property type="evidence" value="ECO:0007669"/>
    <property type="project" value="TreeGrafter"/>
</dbReference>
<dbReference type="InterPro" id="IPR004299">
    <property type="entry name" value="MBOAT_fam"/>
</dbReference>
<dbReference type="WBParaSite" id="DME_0000093901-mRNA-1">
    <property type="protein sequence ID" value="DME_0000093901-mRNA-1"/>
    <property type="gene ID" value="DME_0000093901"/>
</dbReference>
<dbReference type="GO" id="GO:0030258">
    <property type="term" value="P:lipid modification"/>
    <property type="evidence" value="ECO:0007669"/>
    <property type="project" value="TreeGrafter"/>
</dbReference>
<dbReference type="GO" id="GO:0071617">
    <property type="term" value="F:lysophospholipid acyltransferase activity"/>
    <property type="evidence" value="ECO:0007669"/>
    <property type="project" value="TreeGrafter"/>
</dbReference>
<sequence length="456" mass="54114">MWTALSELLMERMDDLIYVELLVISFFFSLLMRLFKCGLMRECSSAIIGISLIFYIARWRVFYSLIIVFGNIFLHSVVKNRYLPLISFVTTFIYLGLLRMIHLFGFPPLVAHVNAVQLIITLRLVGLSFEIEDARRKDTICYDTNHVRFIVQPCWWQTFFYSYSFAGLFTGPYYTYAMHRDVVDNDNIMDVSVFEHIKWRLLILIWSLPAFLILVYVFPLQMLREKQFYDETIFYRIYISLLIFFWMRCRVYSAWMVAESICILNGIGLYPEVSASRAGHGPTKLNEFRKHMNHKIKYDTEAVRNLDIWEIELDPTFRGGIRAWNRSVQYWLATFVYKRVPRGFGMLLTMSVSAFWHGVHPGYYLSFLTIPLCTFAEDLLFSIVPVNSNGCRPFFFNICWYIIRQLSFAFMASGFLLLTWTDTIRYWNSVHFYVHWFMVTIIVFAWSYKTLIYTSS</sequence>
<dbReference type="OrthoDB" id="7663182at2759"/>
<evidence type="ECO:0000256" key="2">
    <source>
        <dbReference type="ARBA" id="ARBA00005074"/>
    </source>
</evidence>
<evidence type="ECO:0000256" key="5">
    <source>
        <dbReference type="ARBA" id="ARBA00022692"/>
    </source>
</evidence>
<reference evidence="12 14" key="2">
    <citation type="submission" date="2018-11" db="EMBL/GenBank/DDBJ databases">
        <authorList>
            <consortium name="Pathogen Informatics"/>
        </authorList>
    </citation>
    <scope>NUCLEOTIDE SEQUENCE [LARGE SCALE GENOMIC DNA]</scope>
</reference>
<dbReference type="Pfam" id="PF03062">
    <property type="entry name" value="MBOAT"/>
    <property type="match status" value="1"/>
</dbReference>
<keyword evidence="14" id="KW-1185">Reference proteome</keyword>
<protein>
    <recommendedName>
        <fullName evidence="10">Lysophospholipid acyltransferase 7</fullName>
    </recommendedName>
</protein>
<dbReference type="PANTHER" id="PTHR13906">
    <property type="entry name" value="PORCUPINE"/>
    <property type="match status" value="1"/>
</dbReference>
<evidence type="ECO:0000256" key="6">
    <source>
        <dbReference type="ARBA" id="ARBA00022989"/>
    </source>
</evidence>
<dbReference type="GO" id="GO:0016020">
    <property type="term" value="C:membrane"/>
    <property type="evidence" value="ECO:0007669"/>
    <property type="project" value="UniProtKB-SubCell"/>
</dbReference>
<evidence type="ECO:0000313" key="13">
    <source>
        <dbReference type="Proteomes" id="UP000038040"/>
    </source>
</evidence>
<reference evidence="15" key="1">
    <citation type="submission" date="2017-02" db="UniProtKB">
        <authorList>
            <consortium name="WormBaseParasite"/>
        </authorList>
    </citation>
    <scope>IDENTIFICATION</scope>
</reference>
<evidence type="ECO:0000256" key="11">
    <source>
        <dbReference type="SAM" id="Phobius"/>
    </source>
</evidence>
<gene>
    <name evidence="12" type="ORF">DME_LOCUS5299</name>
</gene>
<keyword evidence="5 11" id="KW-0812">Transmembrane</keyword>
<keyword evidence="6 11" id="KW-1133">Transmembrane helix</keyword>
<comment type="subcellular location">
    <subcellularLocation>
        <location evidence="1">Membrane</location>
        <topology evidence="1">Multi-pass membrane protein</topology>
    </subcellularLocation>
</comment>
<feature type="transmembrane region" description="Helical" evidence="11">
    <location>
        <begin position="16"/>
        <end position="35"/>
    </location>
</feature>
<evidence type="ECO:0000313" key="15">
    <source>
        <dbReference type="WBParaSite" id="DME_0000093901-mRNA-1"/>
    </source>
</evidence>
<comment type="pathway">
    <text evidence="2">Lipid metabolism; phospholipid metabolism.</text>
</comment>
<dbReference type="AlphaFoldDB" id="A0A0N4U2M1"/>
<feature type="transmembrane region" description="Helical" evidence="11">
    <location>
        <begin position="430"/>
        <end position="448"/>
    </location>
</feature>
<proteinExistence type="inferred from homology"/>
<evidence type="ECO:0000256" key="3">
    <source>
        <dbReference type="ARBA" id="ARBA00010323"/>
    </source>
</evidence>
<feature type="transmembrane region" description="Helical" evidence="11">
    <location>
        <begin position="82"/>
        <end position="101"/>
    </location>
</feature>
<evidence type="ECO:0000256" key="10">
    <source>
        <dbReference type="ARBA" id="ARBA00093678"/>
    </source>
</evidence>
<accession>A0A0N4U2M1</accession>
<dbReference type="STRING" id="318479.A0A0N4U2M1"/>
<evidence type="ECO:0000313" key="12">
    <source>
        <dbReference type="EMBL" id="VDN55326.1"/>
    </source>
</evidence>
<evidence type="ECO:0000256" key="9">
    <source>
        <dbReference type="ARBA" id="ARBA00025707"/>
    </source>
</evidence>
<dbReference type="EMBL" id="UYYG01001152">
    <property type="protein sequence ID" value="VDN55326.1"/>
    <property type="molecule type" value="Genomic_DNA"/>
</dbReference>